<organism evidence="1 2">
    <name type="scientific">Ensete ventricosum</name>
    <name type="common">Abyssinian banana</name>
    <name type="synonym">Musa ensete</name>
    <dbReference type="NCBI Taxonomy" id="4639"/>
    <lineage>
        <taxon>Eukaryota</taxon>
        <taxon>Viridiplantae</taxon>
        <taxon>Streptophyta</taxon>
        <taxon>Embryophyta</taxon>
        <taxon>Tracheophyta</taxon>
        <taxon>Spermatophyta</taxon>
        <taxon>Magnoliopsida</taxon>
        <taxon>Liliopsida</taxon>
        <taxon>Zingiberales</taxon>
        <taxon>Musaceae</taxon>
        <taxon>Ensete</taxon>
    </lineage>
</organism>
<evidence type="ECO:0000313" key="1">
    <source>
        <dbReference type="EMBL" id="KAJ8461566.1"/>
    </source>
</evidence>
<dbReference type="AlphaFoldDB" id="A0AAV8PSQ9"/>
<sequence>MISELLDPCVTSYHHLPATPTLPSRLDTVKQAHLHNNGETSDLSIYIKYPEFDLAGGWWDGCRFGRWPTCWRLQDQLSS</sequence>
<comment type="caution">
    <text evidence="1">The sequence shown here is derived from an EMBL/GenBank/DDBJ whole genome shotgun (WGS) entry which is preliminary data.</text>
</comment>
<name>A0AAV8PSQ9_ENSVE</name>
<dbReference type="Proteomes" id="UP001222027">
    <property type="component" value="Unassembled WGS sequence"/>
</dbReference>
<accession>A0AAV8PSQ9</accession>
<proteinExistence type="predicted"/>
<reference evidence="1 2" key="1">
    <citation type="submission" date="2022-12" db="EMBL/GenBank/DDBJ databases">
        <title>Chromosome-scale assembly of the Ensete ventricosum genome.</title>
        <authorList>
            <person name="Dussert Y."/>
            <person name="Stocks J."/>
            <person name="Wendawek A."/>
            <person name="Woldeyes F."/>
            <person name="Nichols R.A."/>
            <person name="Borrell J.S."/>
        </authorList>
    </citation>
    <scope>NUCLEOTIDE SEQUENCE [LARGE SCALE GENOMIC DNA]</scope>
    <source>
        <strain evidence="2">cv. Maze</strain>
        <tissue evidence="1">Seeds</tissue>
    </source>
</reference>
<protein>
    <submittedName>
        <fullName evidence="1">Uncharacterized protein</fullName>
    </submittedName>
</protein>
<evidence type="ECO:0000313" key="2">
    <source>
        <dbReference type="Proteomes" id="UP001222027"/>
    </source>
</evidence>
<keyword evidence="2" id="KW-1185">Reference proteome</keyword>
<dbReference type="EMBL" id="JAQQAF010000009">
    <property type="protein sequence ID" value="KAJ8461566.1"/>
    <property type="molecule type" value="Genomic_DNA"/>
</dbReference>
<gene>
    <name evidence="1" type="ORF">OPV22_034492</name>
</gene>